<organism evidence="14 15">
    <name type="scientific">Robertmurraya mangrovi</name>
    <dbReference type="NCBI Taxonomy" id="3098077"/>
    <lineage>
        <taxon>Bacteria</taxon>
        <taxon>Bacillati</taxon>
        <taxon>Bacillota</taxon>
        <taxon>Bacilli</taxon>
        <taxon>Bacillales</taxon>
        <taxon>Bacillaceae</taxon>
        <taxon>Robertmurraya</taxon>
    </lineage>
</organism>
<evidence type="ECO:0000259" key="13">
    <source>
        <dbReference type="Pfam" id="PF01507"/>
    </source>
</evidence>
<evidence type="ECO:0000256" key="11">
    <source>
        <dbReference type="ARBA" id="ARBA00032041"/>
    </source>
</evidence>
<evidence type="ECO:0000256" key="6">
    <source>
        <dbReference type="ARBA" id="ARBA00024298"/>
    </source>
</evidence>
<dbReference type="NCBIfam" id="TIGR02055">
    <property type="entry name" value="APS_reductase"/>
    <property type="match status" value="1"/>
</dbReference>
<keyword evidence="2 12" id="KW-0963">Cytoplasm</keyword>
<dbReference type="HAMAP" id="MF_00063">
    <property type="entry name" value="CysH"/>
    <property type="match status" value="1"/>
</dbReference>
<keyword evidence="4 12" id="KW-0408">Iron</keyword>
<accession>A0ABU5J3M0</accession>
<feature type="domain" description="Phosphoadenosine phosphosulphate reductase" evidence="13">
    <location>
        <begin position="39"/>
        <end position="210"/>
    </location>
</feature>
<dbReference type="InterPro" id="IPR002500">
    <property type="entry name" value="PAPS_reduct_dom"/>
</dbReference>
<dbReference type="EMBL" id="JAXOFX010000018">
    <property type="protein sequence ID" value="MDZ5473957.1"/>
    <property type="molecule type" value="Genomic_DNA"/>
</dbReference>
<protein>
    <recommendedName>
        <fullName evidence="9 12">Adenosine 5'-phosphosulfate reductase</fullName>
        <shortName evidence="12">APS reductase</shortName>
        <ecNumber evidence="8 12">1.8.4.10</ecNumber>
    </recommendedName>
    <alternativeName>
        <fullName evidence="11 12">5'-adenylylsulfate reductase</fullName>
    </alternativeName>
    <alternativeName>
        <fullName evidence="10 12">Thioredoxin-dependent 5'-adenylylsulfate reductase</fullName>
    </alternativeName>
</protein>
<evidence type="ECO:0000256" key="10">
    <source>
        <dbReference type="ARBA" id="ARBA00030894"/>
    </source>
</evidence>
<evidence type="ECO:0000313" key="14">
    <source>
        <dbReference type="EMBL" id="MDZ5473957.1"/>
    </source>
</evidence>
<comment type="subcellular location">
    <subcellularLocation>
        <location evidence="12">Cytoplasm</location>
    </subcellularLocation>
</comment>
<keyword evidence="5 12" id="KW-0411">Iron-sulfur</keyword>
<keyword evidence="15" id="KW-1185">Reference proteome</keyword>
<comment type="similarity">
    <text evidence="1 12">Belongs to the PAPS reductase family. CysH subfamily.</text>
</comment>
<dbReference type="Pfam" id="PF01507">
    <property type="entry name" value="PAPS_reduct"/>
    <property type="match status" value="1"/>
</dbReference>
<dbReference type="CDD" id="cd23945">
    <property type="entry name" value="PAPS_reductase"/>
    <property type="match status" value="1"/>
</dbReference>
<feature type="binding site" evidence="12">
    <location>
        <position position="208"/>
    </location>
    <ligand>
        <name>[4Fe-4S] cluster</name>
        <dbReference type="ChEBI" id="CHEBI:49883"/>
    </ligand>
</feature>
<comment type="caution">
    <text evidence="14">The sequence shown here is derived from an EMBL/GenBank/DDBJ whole genome shotgun (WGS) entry which is preliminary data.</text>
</comment>
<comment type="catalytic activity">
    <reaction evidence="12">
        <text>[thioredoxin]-disulfide + sulfite + AMP + 2 H(+) = adenosine 5'-phosphosulfate + [thioredoxin]-dithiol</text>
        <dbReference type="Rhea" id="RHEA:21976"/>
        <dbReference type="Rhea" id="RHEA-COMP:10698"/>
        <dbReference type="Rhea" id="RHEA-COMP:10700"/>
        <dbReference type="ChEBI" id="CHEBI:15378"/>
        <dbReference type="ChEBI" id="CHEBI:17359"/>
        <dbReference type="ChEBI" id="CHEBI:29950"/>
        <dbReference type="ChEBI" id="CHEBI:50058"/>
        <dbReference type="ChEBI" id="CHEBI:58243"/>
        <dbReference type="ChEBI" id="CHEBI:456215"/>
        <dbReference type="EC" id="1.8.4.10"/>
    </reaction>
</comment>
<dbReference type="NCBIfam" id="TIGR00434">
    <property type="entry name" value="cysH"/>
    <property type="match status" value="1"/>
</dbReference>
<evidence type="ECO:0000256" key="3">
    <source>
        <dbReference type="ARBA" id="ARBA00023002"/>
    </source>
</evidence>
<dbReference type="Proteomes" id="UP001290455">
    <property type="component" value="Unassembled WGS sequence"/>
</dbReference>
<dbReference type="NCBIfam" id="NF002537">
    <property type="entry name" value="PRK02090.1"/>
    <property type="match status" value="1"/>
</dbReference>
<dbReference type="InterPro" id="IPR004511">
    <property type="entry name" value="PAPS/APS_Rdtase"/>
</dbReference>
<sequence length="236" mass="27731">MKTLLTYETWDNNEALKINNELKDFMNVLKWAYQEYQDQIVYACSFGAEGMVLIDLISKINKNARIIFLDTDVHFKETYELIEKIKNKYPTLKIELIKPRLSLAEQAEQFGEKLWEVNPNLCCKLRKVDPLSLQLSGVHAWISGLRRDQSDTRRNVQYINKDDKFNIIKVCPLIHWTWDDVWSYIRINQLPYNELHDQNYPSIGCKTCTIPVEDELDSRAGRWASTNKKECGLHQA</sequence>
<evidence type="ECO:0000256" key="4">
    <source>
        <dbReference type="ARBA" id="ARBA00023004"/>
    </source>
</evidence>
<dbReference type="GO" id="GO:0004604">
    <property type="term" value="F:phosphoadenylyl-sulfate reductase (thioredoxin) activity"/>
    <property type="evidence" value="ECO:0007669"/>
    <property type="project" value="UniProtKB-EC"/>
</dbReference>
<feature type="binding site" evidence="12">
    <location>
        <position position="123"/>
    </location>
    <ligand>
        <name>[4Fe-4S] cluster</name>
        <dbReference type="ChEBI" id="CHEBI:49883"/>
    </ligand>
</feature>
<dbReference type="PANTHER" id="PTHR46509:SF1">
    <property type="entry name" value="PHOSPHOADENOSINE PHOSPHOSULFATE REDUCTASE"/>
    <property type="match status" value="1"/>
</dbReference>
<gene>
    <name evidence="12" type="primary">cysH</name>
    <name evidence="14" type="ORF">SM124_19745</name>
</gene>
<dbReference type="InterPro" id="IPR011798">
    <property type="entry name" value="APS_reductase"/>
</dbReference>
<dbReference type="RefSeq" id="WP_322448252.1">
    <property type="nucleotide sequence ID" value="NZ_JAXOFX010000018.1"/>
</dbReference>
<dbReference type="PIRSF" id="PIRSF000857">
    <property type="entry name" value="PAPS_reductase"/>
    <property type="match status" value="1"/>
</dbReference>
<dbReference type="Gene3D" id="3.40.50.620">
    <property type="entry name" value="HUPs"/>
    <property type="match status" value="1"/>
</dbReference>
<dbReference type="PANTHER" id="PTHR46509">
    <property type="entry name" value="PHOSPHOADENOSINE PHOSPHOSULFATE REDUCTASE"/>
    <property type="match status" value="1"/>
</dbReference>
<evidence type="ECO:0000256" key="1">
    <source>
        <dbReference type="ARBA" id="ARBA00009732"/>
    </source>
</evidence>
<comment type="function">
    <text evidence="6 12">Catalyzes the formation of sulfite from adenosine 5'-phosphosulfate (APS) using thioredoxin as an electron donor.</text>
</comment>
<reference evidence="14 15" key="1">
    <citation type="submission" date="2023-11" db="EMBL/GenBank/DDBJ databases">
        <title>Bacillus jintuensis, isolated from a mudflat on the Beibu Gulf coast.</title>
        <authorList>
            <person name="Li M."/>
        </authorList>
    </citation>
    <scope>NUCLEOTIDE SEQUENCE [LARGE SCALE GENOMIC DNA]</scope>
    <source>
        <strain evidence="14 15">31A1R</strain>
    </source>
</reference>
<keyword evidence="12" id="KW-0479">Metal-binding</keyword>
<dbReference type="EC" id="1.8.4.10" evidence="8 12"/>
<evidence type="ECO:0000256" key="9">
    <source>
        <dbReference type="ARBA" id="ARBA00029514"/>
    </source>
</evidence>
<feature type="binding site" evidence="12">
    <location>
        <position position="122"/>
    </location>
    <ligand>
        <name>[4Fe-4S] cluster</name>
        <dbReference type="ChEBI" id="CHEBI:49883"/>
    </ligand>
</feature>
<evidence type="ECO:0000256" key="8">
    <source>
        <dbReference type="ARBA" id="ARBA00024386"/>
    </source>
</evidence>
<proteinExistence type="inferred from homology"/>
<dbReference type="SUPFAM" id="SSF52402">
    <property type="entry name" value="Adenine nucleotide alpha hydrolases-like"/>
    <property type="match status" value="1"/>
</dbReference>
<evidence type="ECO:0000313" key="15">
    <source>
        <dbReference type="Proteomes" id="UP001290455"/>
    </source>
</evidence>
<feature type="active site" description="Nucleophile; cysteine thiosulfonate intermediate" evidence="12">
    <location>
        <position position="231"/>
    </location>
</feature>
<dbReference type="InterPro" id="IPR014729">
    <property type="entry name" value="Rossmann-like_a/b/a_fold"/>
</dbReference>
<comment type="cofactor">
    <cofactor evidence="12">
        <name>[4Fe-4S] cluster</name>
        <dbReference type="ChEBI" id="CHEBI:49883"/>
    </cofactor>
    <text evidence="12">Binds 1 [4Fe-4S] cluster per subunit.</text>
</comment>
<comment type="pathway">
    <text evidence="7 12">Sulfur metabolism; hydrogen sulfide biosynthesis; sulfite from sulfate.</text>
</comment>
<evidence type="ECO:0000256" key="2">
    <source>
        <dbReference type="ARBA" id="ARBA00022490"/>
    </source>
</evidence>
<keyword evidence="3 12" id="KW-0560">Oxidoreductase</keyword>
<feature type="binding site" evidence="12">
    <location>
        <position position="205"/>
    </location>
    <ligand>
        <name>[4Fe-4S] cluster</name>
        <dbReference type="ChEBI" id="CHEBI:49883"/>
    </ligand>
</feature>
<evidence type="ECO:0000256" key="12">
    <source>
        <dbReference type="HAMAP-Rule" id="MF_00063"/>
    </source>
</evidence>
<evidence type="ECO:0000256" key="7">
    <source>
        <dbReference type="ARBA" id="ARBA00024327"/>
    </source>
</evidence>
<evidence type="ECO:0000256" key="5">
    <source>
        <dbReference type="ARBA" id="ARBA00023014"/>
    </source>
</evidence>
<name>A0ABU5J3M0_9BACI</name>